<evidence type="ECO:0000259" key="2">
    <source>
        <dbReference type="Pfam" id="PF07589"/>
    </source>
</evidence>
<dbReference type="InterPro" id="IPR013424">
    <property type="entry name" value="Ice-binding_C"/>
</dbReference>
<evidence type="ECO:0000313" key="3">
    <source>
        <dbReference type="EMBL" id="MBK1792409.1"/>
    </source>
</evidence>
<organism evidence="3 4">
    <name type="scientific">Persicirhabdus sediminis</name>
    <dbReference type="NCBI Taxonomy" id="454144"/>
    <lineage>
        <taxon>Bacteria</taxon>
        <taxon>Pseudomonadati</taxon>
        <taxon>Verrucomicrobiota</taxon>
        <taxon>Verrucomicrobiia</taxon>
        <taxon>Verrucomicrobiales</taxon>
        <taxon>Verrucomicrobiaceae</taxon>
        <taxon>Persicirhabdus</taxon>
    </lineage>
</organism>
<dbReference type="RefSeq" id="WP_200312422.1">
    <property type="nucleotide sequence ID" value="NZ_JAENIM010000045.1"/>
</dbReference>
<proteinExistence type="predicted"/>
<dbReference type="AlphaFoldDB" id="A0A8J7MI47"/>
<dbReference type="NCBIfam" id="TIGR02595">
    <property type="entry name" value="PEP_CTERM"/>
    <property type="match status" value="1"/>
</dbReference>
<dbReference type="EMBL" id="JAENIM010000045">
    <property type="protein sequence ID" value="MBK1792409.1"/>
    <property type="molecule type" value="Genomic_DNA"/>
</dbReference>
<gene>
    <name evidence="3" type="ORF">JIN82_14695</name>
</gene>
<name>A0A8J7MI47_9BACT</name>
<evidence type="ECO:0000313" key="4">
    <source>
        <dbReference type="Proteomes" id="UP000624703"/>
    </source>
</evidence>
<accession>A0A8J7MI47</accession>
<dbReference type="Proteomes" id="UP000624703">
    <property type="component" value="Unassembled WGS sequence"/>
</dbReference>
<comment type="caution">
    <text evidence="3">The sequence shown here is derived from an EMBL/GenBank/DDBJ whole genome shotgun (WGS) entry which is preliminary data.</text>
</comment>
<feature type="signal peptide" evidence="1">
    <location>
        <begin position="1"/>
        <end position="21"/>
    </location>
</feature>
<keyword evidence="1" id="KW-0732">Signal</keyword>
<dbReference type="Pfam" id="PF07589">
    <property type="entry name" value="PEP-CTERM"/>
    <property type="match status" value="1"/>
</dbReference>
<protein>
    <submittedName>
        <fullName evidence="3">PEP-CTERM sorting domain-containing protein</fullName>
    </submittedName>
</protein>
<sequence>MNHPILPLTLGLALVASVAQAATFSVTSAVPDDNSNDYASGTMTDGSSSGSWSITTNVGSTQWYNDTGGDKVPTGGASGVAAAFRNDDSSNGYTNASGGNAITTYTDATFDPLSISFSATADVGSQVDNIIFQSTPYDNSTSRDNGNRAQQMLMKFTITWAGDDVATISDPNANLSLGEILEYYGDSTNPQSYTFSGFSGPYGDLGAHLEDAGYESADGKTISSGATIWLAWDANNSQTDWSITLPSGITDVTVEWDDNVAAGRYGGEDIFGPASEFMGFDVTFVPEPSSAMALCLGAMGFVLRRRR</sequence>
<keyword evidence="4" id="KW-1185">Reference proteome</keyword>
<feature type="chain" id="PRO_5035196404" evidence="1">
    <location>
        <begin position="22"/>
        <end position="307"/>
    </location>
</feature>
<reference evidence="3" key="1">
    <citation type="submission" date="2021-01" db="EMBL/GenBank/DDBJ databases">
        <title>Modified the classification status of verrucomicrobia.</title>
        <authorList>
            <person name="Feng X."/>
        </authorList>
    </citation>
    <scope>NUCLEOTIDE SEQUENCE</scope>
    <source>
        <strain evidence="3">_KCTC 22039</strain>
    </source>
</reference>
<feature type="domain" description="Ice-binding protein C-terminal" evidence="2">
    <location>
        <begin position="285"/>
        <end position="306"/>
    </location>
</feature>
<evidence type="ECO:0000256" key="1">
    <source>
        <dbReference type="SAM" id="SignalP"/>
    </source>
</evidence>